<dbReference type="AlphaFoldDB" id="A0A8J7L3G2"/>
<protein>
    <submittedName>
        <fullName evidence="1">Uncharacterized protein</fullName>
    </submittedName>
</protein>
<dbReference type="Proteomes" id="UP000623269">
    <property type="component" value="Unassembled WGS sequence"/>
</dbReference>
<reference evidence="1" key="1">
    <citation type="submission" date="2020-12" db="EMBL/GenBank/DDBJ databases">
        <title>M. sibirica DSM 26468T genome.</title>
        <authorList>
            <person name="Thieme N."/>
            <person name="Rettenmaier R."/>
            <person name="Zverlov V."/>
            <person name="Liebl W."/>
        </authorList>
    </citation>
    <scope>NUCLEOTIDE SEQUENCE</scope>
    <source>
        <strain evidence="1">DSM 26468</strain>
    </source>
</reference>
<organism evidence="1 2">
    <name type="scientific">Mobilitalea sibirica</name>
    <dbReference type="NCBI Taxonomy" id="1462919"/>
    <lineage>
        <taxon>Bacteria</taxon>
        <taxon>Bacillati</taxon>
        <taxon>Bacillota</taxon>
        <taxon>Clostridia</taxon>
        <taxon>Lachnospirales</taxon>
        <taxon>Lachnospiraceae</taxon>
        <taxon>Mobilitalea</taxon>
    </lineage>
</organism>
<dbReference type="EMBL" id="JAEAGR010000026">
    <property type="protein sequence ID" value="MBH1942533.1"/>
    <property type="molecule type" value="Genomic_DNA"/>
</dbReference>
<accession>A0A8J7L3G2</accession>
<dbReference type="RefSeq" id="WP_197662787.1">
    <property type="nucleotide sequence ID" value="NZ_JAEAGR010000026.1"/>
</dbReference>
<comment type="caution">
    <text evidence="1">The sequence shown here is derived from an EMBL/GenBank/DDBJ whole genome shotgun (WGS) entry which is preliminary data.</text>
</comment>
<keyword evidence="2" id="KW-1185">Reference proteome</keyword>
<gene>
    <name evidence="1" type="ORF">I5677_16695</name>
</gene>
<name>A0A8J7L3G2_9FIRM</name>
<evidence type="ECO:0000313" key="2">
    <source>
        <dbReference type="Proteomes" id="UP000623269"/>
    </source>
</evidence>
<proteinExistence type="predicted"/>
<evidence type="ECO:0000313" key="1">
    <source>
        <dbReference type="EMBL" id="MBH1942533.1"/>
    </source>
</evidence>
<sequence length="165" mass="19504">MSNFVFIKEEYFKMNSSFIEMLDPFDYVKQSQRQYLFIKVQYQNNNILVPLRKNLPYIDAKLFFPVPSQSKPRAGLDYRKMLIVNNLQHIETPQTQRLTNSQTNIIINNYNTIETAVLNYIQGYIKAAYKGRERIDNKYKYSTLHNFHAELGIHKENEVAITKAV</sequence>